<evidence type="ECO:0000313" key="1">
    <source>
        <dbReference type="EMBL" id="RJF83571.1"/>
    </source>
</evidence>
<accession>A0A418W0P9</accession>
<reference evidence="1 2" key="1">
    <citation type="submission" date="2018-09" db="EMBL/GenBank/DDBJ databases">
        <authorList>
            <person name="Zhu H."/>
        </authorList>
    </citation>
    <scope>NUCLEOTIDE SEQUENCE [LARGE SCALE GENOMIC DNA]</scope>
    <source>
        <strain evidence="1 2">K2W22B-5</strain>
    </source>
</reference>
<protein>
    <submittedName>
        <fullName evidence="1">Uncharacterized protein</fullName>
    </submittedName>
</protein>
<evidence type="ECO:0000313" key="2">
    <source>
        <dbReference type="Proteomes" id="UP000283458"/>
    </source>
</evidence>
<proteinExistence type="predicted"/>
<dbReference type="Proteomes" id="UP000283458">
    <property type="component" value="Unassembled WGS sequence"/>
</dbReference>
<dbReference type="AlphaFoldDB" id="A0A418W0P9"/>
<name>A0A418W0P9_9PROT</name>
<gene>
    <name evidence="1" type="ORF">D3877_02660</name>
</gene>
<sequence>MSPLGKALTGAAAKLFKELDSKTRGKLDDLVSTGVLKAENVVKGLRGIAEDAVEERYGKELPLNAEETRILPPALFPARVGRYSGKPACRNVTHDPRCLCYTKCAHPQL</sequence>
<dbReference type="RefSeq" id="WP_119829211.1">
    <property type="nucleotide sequence ID" value="NZ_QYUL01000001.1"/>
</dbReference>
<comment type="caution">
    <text evidence="1">The sequence shown here is derived from an EMBL/GenBank/DDBJ whole genome shotgun (WGS) entry which is preliminary data.</text>
</comment>
<keyword evidence="2" id="KW-1185">Reference proteome</keyword>
<dbReference type="OrthoDB" id="7301157at2"/>
<organism evidence="1 2">
    <name type="scientific">Azospirillum cavernae</name>
    <dbReference type="NCBI Taxonomy" id="2320860"/>
    <lineage>
        <taxon>Bacteria</taxon>
        <taxon>Pseudomonadati</taxon>
        <taxon>Pseudomonadota</taxon>
        <taxon>Alphaproteobacteria</taxon>
        <taxon>Rhodospirillales</taxon>
        <taxon>Azospirillaceae</taxon>
        <taxon>Azospirillum</taxon>
    </lineage>
</organism>
<dbReference type="EMBL" id="QYUL01000001">
    <property type="protein sequence ID" value="RJF83571.1"/>
    <property type="molecule type" value="Genomic_DNA"/>
</dbReference>